<proteinExistence type="predicted"/>
<name>A0AAV5VM06_9BILA</name>
<protein>
    <recommendedName>
        <fullName evidence="3">Secreted protein</fullName>
    </recommendedName>
</protein>
<gene>
    <name evidence="1" type="ORF">PFISCL1PPCAC_11730</name>
</gene>
<dbReference type="AlphaFoldDB" id="A0AAV5VM06"/>
<comment type="caution">
    <text evidence="1">The sequence shown here is derived from an EMBL/GenBank/DDBJ whole genome shotgun (WGS) entry which is preliminary data.</text>
</comment>
<keyword evidence="2" id="KW-1185">Reference proteome</keyword>
<evidence type="ECO:0008006" key="3">
    <source>
        <dbReference type="Google" id="ProtNLM"/>
    </source>
</evidence>
<dbReference type="EMBL" id="BTSY01000003">
    <property type="protein sequence ID" value="GMT20433.1"/>
    <property type="molecule type" value="Genomic_DNA"/>
</dbReference>
<organism evidence="1 2">
    <name type="scientific">Pristionchus fissidentatus</name>
    <dbReference type="NCBI Taxonomy" id="1538716"/>
    <lineage>
        <taxon>Eukaryota</taxon>
        <taxon>Metazoa</taxon>
        <taxon>Ecdysozoa</taxon>
        <taxon>Nematoda</taxon>
        <taxon>Chromadorea</taxon>
        <taxon>Rhabditida</taxon>
        <taxon>Rhabditina</taxon>
        <taxon>Diplogasteromorpha</taxon>
        <taxon>Diplogasteroidea</taxon>
        <taxon>Neodiplogasteridae</taxon>
        <taxon>Pristionchus</taxon>
    </lineage>
</organism>
<evidence type="ECO:0000313" key="1">
    <source>
        <dbReference type="EMBL" id="GMT20433.1"/>
    </source>
</evidence>
<evidence type="ECO:0000313" key="2">
    <source>
        <dbReference type="Proteomes" id="UP001432322"/>
    </source>
</evidence>
<accession>A0AAV5VM06</accession>
<reference evidence="1" key="1">
    <citation type="submission" date="2023-10" db="EMBL/GenBank/DDBJ databases">
        <title>Genome assembly of Pristionchus species.</title>
        <authorList>
            <person name="Yoshida K."/>
            <person name="Sommer R.J."/>
        </authorList>
    </citation>
    <scope>NUCLEOTIDE SEQUENCE</scope>
    <source>
        <strain evidence="1">RS5133</strain>
    </source>
</reference>
<sequence>MVSLLSWNNRRLDCSHAVLLFILALLSFPRTFHFLDHFRSLHVGNFIDDQRRDGHFVLLLIDTLNLRRYSRRGGSLAKVDVPHSRHHCGDLRGSGGGHYSLLHLSNAVLDDLRGLGPRFGAVREDLVEHDTEIPHIRLFGGQAGKGFRSHPPQIRQVHVLLGTL</sequence>
<dbReference type="Proteomes" id="UP001432322">
    <property type="component" value="Unassembled WGS sequence"/>
</dbReference>
<feature type="non-terminal residue" evidence="1">
    <location>
        <position position="164"/>
    </location>
</feature>